<dbReference type="InterPro" id="IPR000276">
    <property type="entry name" value="GPCR_Rhodpsn"/>
</dbReference>
<feature type="transmembrane region" description="Helical" evidence="9">
    <location>
        <begin position="6"/>
        <end position="28"/>
    </location>
</feature>
<organism evidence="11 12">
    <name type="scientific">Paralvinella palmiformis</name>
    <dbReference type="NCBI Taxonomy" id="53620"/>
    <lineage>
        <taxon>Eukaryota</taxon>
        <taxon>Metazoa</taxon>
        <taxon>Spiralia</taxon>
        <taxon>Lophotrochozoa</taxon>
        <taxon>Annelida</taxon>
        <taxon>Polychaeta</taxon>
        <taxon>Sedentaria</taxon>
        <taxon>Canalipalpata</taxon>
        <taxon>Terebellida</taxon>
        <taxon>Terebelliformia</taxon>
        <taxon>Alvinellidae</taxon>
        <taxon>Paralvinella</taxon>
    </lineage>
</organism>
<evidence type="ECO:0000256" key="4">
    <source>
        <dbReference type="ARBA" id="ARBA00022989"/>
    </source>
</evidence>
<name>A0AAD9ITX9_9ANNE</name>
<keyword evidence="2" id="KW-1003">Cell membrane</keyword>
<protein>
    <recommendedName>
        <fullName evidence="10">G-protein coupled receptors family 1 profile domain-containing protein</fullName>
    </recommendedName>
</protein>
<feature type="transmembrane region" description="Helical" evidence="9">
    <location>
        <begin position="168"/>
        <end position="189"/>
    </location>
</feature>
<dbReference type="AlphaFoldDB" id="A0AAD9ITX9"/>
<dbReference type="InterPro" id="IPR017452">
    <property type="entry name" value="GPCR_Rhodpsn_7TM"/>
</dbReference>
<feature type="transmembrane region" description="Helical" evidence="9">
    <location>
        <begin position="233"/>
        <end position="255"/>
    </location>
</feature>
<evidence type="ECO:0000256" key="1">
    <source>
        <dbReference type="ARBA" id="ARBA00004651"/>
    </source>
</evidence>
<comment type="subcellular location">
    <subcellularLocation>
        <location evidence="1">Cell membrane</location>
        <topology evidence="1">Multi-pass membrane protein</topology>
    </subcellularLocation>
</comment>
<keyword evidence="8" id="KW-0807">Transducer</keyword>
<comment type="caution">
    <text evidence="11">The sequence shown here is derived from an EMBL/GenBank/DDBJ whole genome shotgun (WGS) entry which is preliminary data.</text>
</comment>
<gene>
    <name evidence="11" type="ORF">LSH36_1241g00027</name>
</gene>
<feature type="transmembrane region" description="Helical" evidence="9">
    <location>
        <begin position="275"/>
        <end position="295"/>
    </location>
</feature>
<keyword evidence="6 9" id="KW-0472">Membrane</keyword>
<evidence type="ECO:0000313" key="11">
    <source>
        <dbReference type="EMBL" id="KAK2140804.1"/>
    </source>
</evidence>
<evidence type="ECO:0000259" key="10">
    <source>
        <dbReference type="PROSITE" id="PS50262"/>
    </source>
</evidence>
<reference evidence="11" key="1">
    <citation type="journal article" date="2023" name="Mol. Biol. Evol.">
        <title>Third-Generation Sequencing Reveals the Adaptive Role of the Epigenome in Three Deep-Sea Polychaetes.</title>
        <authorList>
            <person name="Perez M."/>
            <person name="Aroh O."/>
            <person name="Sun Y."/>
            <person name="Lan Y."/>
            <person name="Juniper S.K."/>
            <person name="Young C.R."/>
            <person name="Angers B."/>
            <person name="Qian P.Y."/>
        </authorList>
    </citation>
    <scope>NUCLEOTIDE SEQUENCE</scope>
    <source>
        <strain evidence="11">P08H-3</strain>
    </source>
</reference>
<dbReference type="Pfam" id="PF00001">
    <property type="entry name" value="7tm_1"/>
    <property type="match status" value="1"/>
</dbReference>
<proteinExistence type="predicted"/>
<evidence type="ECO:0000256" key="9">
    <source>
        <dbReference type="SAM" id="Phobius"/>
    </source>
</evidence>
<evidence type="ECO:0000256" key="7">
    <source>
        <dbReference type="ARBA" id="ARBA00023170"/>
    </source>
</evidence>
<dbReference type="PANTHER" id="PTHR22752">
    <property type="entry name" value="G PROTEIN-COUPLED RECEPTOR"/>
    <property type="match status" value="1"/>
</dbReference>
<evidence type="ECO:0000256" key="8">
    <source>
        <dbReference type="ARBA" id="ARBA00023224"/>
    </source>
</evidence>
<dbReference type="CDD" id="cd00637">
    <property type="entry name" value="7tm_classA_rhodopsin-like"/>
    <property type="match status" value="1"/>
</dbReference>
<evidence type="ECO:0000256" key="5">
    <source>
        <dbReference type="ARBA" id="ARBA00023040"/>
    </source>
</evidence>
<dbReference type="Proteomes" id="UP001208570">
    <property type="component" value="Unassembled WGS sequence"/>
</dbReference>
<keyword evidence="7" id="KW-0675">Receptor</keyword>
<sequence length="304" mass="33558">MMITSVTFTLLVSLLSLTVSGLLVVTIVHAKFYRLRQNAFVLLMSSFDCLRAMSLFARSVLFLAPSSTGNGSICDVIEFLHTWSSVGCVLGVFTVVYDRLAYLIGPVTYADRMSIRLAVSLNAYVISHSLFCAILPLIGWGEYLAPDVNATGRVYCVVNWSGRHGYGYFLLIFGYVIPLLAVLITTAKLGRVVRTRIKFVKVYSDPATSLWPMRMRAASDQGRLTELDTSYVTIWRAVMTSSVMCSACWLLYILAAALMTKGNPPGVASVTATSVSLVMSSLLTHVTNFLVFGIYNKRYRLDTI</sequence>
<dbReference type="SUPFAM" id="SSF81321">
    <property type="entry name" value="Family A G protein-coupled receptor-like"/>
    <property type="match status" value="1"/>
</dbReference>
<evidence type="ECO:0000313" key="12">
    <source>
        <dbReference type="Proteomes" id="UP001208570"/>
    </source>
</evidence>
<feature type="transmembrane region" description="Helical" evidence="9">
    <location>
        <begin position="117"/>
        <end position="138"/>
    </location>
</feature>
<feature type="transmembrane region" description="Helical" evidence="9">
    <location>
        <begin position="83"/>
        <end position="105"/>
    </location>
</feature>
<dbReference type="GO" id="GO:0005886">
    <property type="term" value="C:plasma membrane"/>
    <property type="evidence" value="ECO:0007669"/>
    <property type="project" value="UniProtKB-SubCell"/>
</dbReference>
<evidence type="ECO:0000256" key="3">
    <source>
        <dbReference type="ARBA" id="ARBA00022692"/>
    </source>
</evidence>
<feature type="domain" description="G-protein coupled receptors family 1 profile" evidence="10">
    <location>
        <begin position="19"/>
        <end position="295"/>
    </location>
</feature>
<feature type="transmembrane region" description="Helical" evidence="9">
    <location>
        <begin position="40"/>
        <end position="63"/>
    </location>
</feature>
<evidence type="ECO:0000256" key="6">
    <source>
        <dbReference type="ARBA" id="ARBA00023136"/>
    </source>
</evidence>
<dbReference type="GO" id="GO:0004930">
    <property type="term" value="F:G protein-coupled receptor activity"/>
    <property type="evidence" value="ECO:0007669"/>
    <property type="project" value="UniProtKB-KW"/>
</dbReference>
<keyword evidence="5" id="KW-0297">G-protein coupled receptor</keyword>
<evidence type="ECO:0000256" key="2">
    <source>
        <dbReference type="ARBA" id="ARBA00022475"/>
    </source>
</evidence>
<keyword evidence="12" id="KW-1185">Reference proteome</keyword>
<keyword evidence="4 9" id="KW-1133">Transmembrane helix</keyword>
<dbReference type="Gene3D" id="1.20.1070.10">
    <property type="entry name" value="Rhodopsin 7-helix transmembrane proteins"/>
    <property type="match status" value="1"/>
</dbReference>
<dbReference type="EMBL" id="JAODUP010001240">
    <property type="protein sequence ID" value="KAK2140804.1"/>
    <property type="molecule type" value="Genomic_DNA"/>
</dbReference>
<dbReference type="PROSITE" id="PS50262">
    <property type="entry name" value="G_PROTEIN_RECEP_F1_2"/>
    <property type="match status" value="1"/>
</dbReference>
<dbReference type="PANTHER" id="PTHR22752:SF14">
    <property type="entry name" value="G-PROTEIN COUPLED RECEPTORS FAMILY 1 PROFILE DOMAIN-CONTAINING PROTEIN"/>
    <property type="match status" value="1"/>
</dbReference>
<keyword evidence="3 9" id="KW-0812">Transmembrane</keyword>
<accession>A0AAD9ITX9</accession>